<comment type="similarity">
    <text evidence="2 10">Belongs to the TCP-1 chaperonin family.</text>
</comment>
<dbReference type="InterPro" id="IPR017998">
    <property type="entry name" value="Chaperone_TCP-1"/>
</dbReference>
<dbReference type="Gene3D" id="1.10.560.10">
    <property type="entry name" value="GroEL-like equatorial domain"/>
    <property type="match status" value="1"/>
</dbReference>
<dbReference type="InterPro" id="IPR002194">
    <property type="entry name" value="Chaperonin_TCP-1_CS"/>
</dbReference>
<keyword evidence="6 10" id="KW-0547">Nucleotide-binding</keyword>
<gene>
    <name evidence="11" type="ORF">VTJ83DRAFT_4498</name>
</gene>
<dbReference type="NCBIfam" id="TIGR02340">
    <property type="entry name" value="chap_CCT_alpha"/>
    <property type="match status" value="1"/>
</dbReference>
<dbReference type="InterPro" id="IPR027410">
    <property type="entry name" value="TCP-1-like_intermed_sf"/>
</dbReference>
<dbReference type="InterPro" id="IPR012715">
    <property type="entry name" value="Chap_CCT_alpha"/>
</dbReference>
<dbReference type="CDD" id="cd03335">
    <property type="entry name" value="TCP1_alpha"/>
    <property type="match status" value="1"/>
</dbReference>
<evidence type="ECO:0000256" key="4">
    <source>
        <dbReference type="ARBA" id="ARBA00014424"/>
    </source>
</evidence>
<dbReference type="SUPFAM" id="SSF52029">
    <property type="entry name" value="GroEL apical domain-like"/>
    <property type="match status" value="1"/>
</dbReference>
<protein>
    <recommendedName>
        <fullName evidence="4">T-complex protein 1 subunit alpha</fullName>
    </recommendedName>
    <alternativeName>
        <fullName evidence="9">CCT-alpha</fullName>
    </alternativeName>
</protein>
<name>A0ABR4DA41_9PEZI</name>
<evidence type="ECO:0000313" key="12">
    <source>
        <dbReference type="Proteomes" id="UP001600064"/>
    </source>
</evidence>
<dbReference type="NCBIfam" id="NF041082">
    <property type="entry name" value="thermosome_alpha"/>
    <property type="match status" value="1"/>
</dbReference>
<dbReference type="PROSITE" id="PS00995">
    <property type="entry name" value="TCP1_3"/>
    <property type="match status" value="1"/>
</dbReference>
<keyword evidence="7 10" id="KW-0067">ATP-binding</keyword>
<dbReference type="EMBL" id="JAZGUE010000004">
    <property type="protein sequence ID" value="KAL2267221.1"/>
    <property type="molecule type" value="Genomic_DNA"/>
</dbReference>
<dbReference type="InterPro" id="IPR002423">
    <property type="entry name" value="Cpn60/GroEL/TCP-1"/>
</dbReference>
<comment type="subcellular location">
    <subcellularLocation>
        <location evidence="1">Cytoplasm</location>
    </subcellularLocation>
</comment>
<comment type="caution">
    <text evidence="11">The sequence shown here is derived from an EMBL/GenBank/DDBJ whole genome shotgun (WGS) entry which is preliminary data.</text>
</comment>
<organism evidence="11 12">
    <name type="scientific">Remersonia thermophila</name>
    <dbReference type="NCBI Taxonomy" id="72144"/>
    <lineage>
        <taxon>Eukaryota</taxon>
        <taxon>Fungi</taxon>
        <taxon>Dikarya</taxon>
        <taxon>Ascomycota</taxon>
        <taxon>Pezizomycotina</taxon>
        <taxon>Sordariomycetes</taxon>
        <taxon>Sordariomycetidae</taxon>
        <taxon>Sordariales</taxon>
        <taxon>Sordariales incertae sedis</taxon>
        <taxon>Remersonia</taxon>
    </lineage>
</organism>
<dbReference type="InterPro" id="IPR053374">
    <property type="entry name" value="TCP-1_chaperonin"/>
</dbReference>
<dbReference type="SUPFAM" id="SSF54849">
    <property type="entry name" value="GroEL-intermediate domain like"/>
    <property type="match status" value="1"/>
</dbReference>
<evidence type="ECO:0000256" key="7">
    <source>
        <dbReference type="ARBA" id="ARBA00022840"/>
    </source>
</evidence>
<comment type="subunit">
    <text evidence="3">Heterooligomeric complex of about 850 to 900 kDa that forms two stacked rings, 12 to 16 nm in diameter.</text>
</comment>
<dbReference type="PROSITE" id="PS00750">
    <property type="entry name" value="TCP1_1"/>
    <property type="match status" value="1"/>
</dbReference>
<evidence type="ECO:0000256" key="6">
    <source>
        <dbReference type="ARBA" id="ARBA00022741"/>
    </source>
</evidence>
<evidence type="ECO:0000256" key="8">
    <source>
        <dbReference type="ARBA" id="ARBA00023186"/>
    </source>
</evidence>
<keyword evidence="8 10" id="KW-0143">Chaperone</keyword>
<dbReference type="PRINTS" id="PR00304">
    <property type="entry name" value="TCOMPLEXTCP1"/>
</dbReference>
<evidence type="ECO:0000256" key="9">
    <source>
        <dbReference type="ARBA" id="ARBA00030049"/>
    </source>
</evidence>
<dbReference type="Proteomes" id="UP001600064">
    <property type="component" value="Unassembled WGS sequence"/>
</dbReference>
<evidence type="ECO:0000256" key="2">
    <source>
        <dbReference type="ARBA" id="ARBA00008020"/>
    </source>
</evidence>
<proteinExistence type="inferred from homology"/>
<dbReference type="PANTHER" id="PTHR11353">
    <property type="entry name" value="CHAPERONIN"/>
    <property type="match status" value="1"/>
</dbReference>
<dbReference type="NCBIfam" id="NF041083">
    <property type="entry name" value="thermosome_beta"/>
    <property type="match status" value="1"/>
</dbReference>
<dbReference type="RefSeq" id="XP_070865948.1">
    <property type="nucleotide sequence ID" value="XM_071010993.1"/>
</dbReference>
<dbReference type="InterPro" id="IPR027413">
    <property type="entry name" value="GROEL-like_equatorial_sf"/>
</dbReference>
<keyword evidence="5" id="KW-0963">Cytoplasm</keyword>
<sequence>MGSMFEQSGTGTLFLGGQKISGQDIREQNVMATQAIANIVKSSFGPSGLDKMMVDDIGDVTVTNDGATILSLLDVEHPAGKILVDLAHQQDKEVGDGTTSVVLIAAELLRRGNELMKNRIHPTTIITGYRLALREAVKYMNEHVSIKVESLGRESLINIAKTSMSSKIIGADSDFFANMVVDAIQAVKTVNNKNEAKYPVKAVNILKAHGKGSLESILVKGYALNCTVASQAMPTRIQDAKIACLDMNLHKERMKLGVQITVDDPDQLEQIRAREATLVLERIEMILKAGANVVLTTKGIDDLCLKMFVEKGAMAVRRCKKEDLRRIAKATGATLLSTLSDLNGDEKFEPSYLGYAEEVVQERISDDECILIKGTKAHSSASIILRGPNDFQLDEMERSVHDSLCAVKRTLESGSIVPGGGAVETALHIYLEEFAGTVFSREQLAVGEFAQSLLVIPKTLAVNAAKDASELVAQLRSRHALSQRIQEGEANEDEKTVARKKAYKNYGLDLAKGKVVDSIKAGVVEPSISKIRQLKSAVEACISIMRIDTLIKLDPEPQPEDDGHDH</sequence>
<evidence type="ECO:0000256" key="1">
    <source>
        <dbReference type="ARBA" id="ARBA00004496"/>
    </source>
</evidence>
<dbReference type="SUPFAM" id="SSF48592">
    <property type="entry name" value="GroEL equatorial domain-like"/>
    <property type="match status" value="1"/>
</dbReference>
<evidence type="ECO:0000256" key="3">
    <source>
        <dbReference type="ARBA" id="ARBA00011531"/>
    </source>
</evidence>
<dbReference type="PROSITE" id="PS00751">
    <property type="entry name" value="TCP1_2"/>
    <property type="match status" value="1"/>
</dbReference>
<dbReference type="InterPro" id="IPR027409">
    <property type="entry name" value="GroEL-like_apical_dom_sf"/>
</dbReference>
<accession>A0ABR4DA41</accession>
<dbReference type="GeneID" id="98125637"/>
<dbReference type="Pfam" id="PF00118">
    <property type="entry name" value="Cpn60_TCP1"/>
    <property type="match status" value="1"/>
</dbReference>
<dbReference type="Gene3D" id="3.30.260.10">
    <property type="entry name" value="TCP-1-like chaperonin intermediate domain"/>
    <property type="match status" value="1"/>
</dbReference>
<evidence type="ECO:0000256" key="10">
    <source>
        <dbReference type="RuleBase" id="RU004187"/>
    </source>
</evidence>
<evidence type="ECO:0000256" key="5">
    <source>
        <dbReference type="ARBA" id="ARBA00022490"/>
    </source>
</evidence>
<dbReference type="Gene3D" id="3.50.7.10">
    <property type="entry name" value="GroEL"/>
    <property type="match status" value="1"/>
</dbReference>
<evidence type="ECO:0000313" key="11">
    <source>
        <dbReference type="EMBL" id="KAL2267221.1"/>
    </source>
</evidence>
<keyword evidence="12" id="KW-1185">Reference proteome</keyword>
<dbReference type="InterPro" id="IPR054827">
    <property type="entry name" value="thermosome_alpha"/>
</dbReference>
<reference evidence="11 12" key="1">
    <citation type="journal article" date="2024" name="Commun. Biol.">
        <title>Comparative genomic analysis of thermophilic fungi reveals convergent evolutionary adaptations and gene losses.</title>
        <authorList>
            <person name="Steindorff A.S."/>
            <person name="Aguilar-Pontes M.V."/>
            <person name="Robinson A.J."/>
            <person name="Andreopoulos B."/>
            <person name="LaButti K."/>
            <person name="Kuo A."/>
            <person name="Mondo S."/>
            <person name="Riley R."/>
            <person name="Otillar R."/>
            <person name="Haridas S."/>
            <person name="Lipzen A."/>
            <person name="Grimwood J."/>
            <person name="Schmutz J."/>
            <person name="Clum A."/>
            <person name="Reid I.D."/>
            <person name="Moisan M.C."/>
            <person name="Butler G."/>
            <person name="Nguyen T.T.M."/>
            <person name="Dewar K."/>
            <person name="Conant G."/>
            <person name="Drula E."/>
            <person name="Henrissat B."/>
            <person name="Hansel C."/>
            <person name="Singer S."/>
            <person name="Hutchinson M.I."/>
            <person name="de Vries R.P."/>
            <person name="Natvig D.O."/>
            <person name="Powell A.J."/>
            <person name="Tsang A."/>
            <person name="Grigoriev I.V."/>
        </authorList>
    </citation>
    <scope>NUCLEOTIDE SEQUENCE [LARGE SCALE GENOMIC DNA]</scope>
    <source>
        <strain evidence="11 12">ATCC 22073</strain>
    </source>
</reference>